<dbReference type="PANTHER" id="PTHR34818">
    <property type="entry name" value="PROTEIN BLI-3"/>
    <property type="match status" value="1"/>
</dbReference>
<dbReference type="PANTHER" id="PTHR34818:SF1">
    <property type="entry name" value="PROTEIN BLI-3"/>
    <property type="match status" value="1"/>
</dbReference>
<evidence type="ECO:0000313" key="2">
    <source>
        <dbReference type="EMBL" id="QUT07882.1"/>
    </source>
</evidence>
<dbReference type="Gene3D" id="2.30.110.10">
    <property type="entry name" value="Electron Transport, Fmn-binding Protein, Chain A"/>
    <property type="match status" value="1"/>
</dbReference>
<dbReference type="SUPFAM" id="SSF50475">
    <property type="entry name" value="FMN-binding split barrel"/>
    <property type="match status" value="1"/>
</dbReference>
<reference evidence="2" key="1">
    <citation type="submission" date="2021-04" db="EMBL/GenBank/DDBJ databases">
        <title>Isolation of p-tert-butylphenol degrading bacteria Sphingobium phenoxybenzoativorans Tas13 from active sludge.</title>
        <authorList>
            <person name="Li Y."/>
        </authorList>
    </citation>
    <scope>NUCLEOTIDE SEQUENCE</scope>
    <source>
        <strain evidence="2">Tas13</strain>
    </source>
</reference>
<evidence type="ECO:0000259" key="1">
    <source>
        <dbReference type="Pfam" id="PF16242"/>
    </source>
</evidence>
<name>A0A975KCU7_9SPHN</name>
<proteinExistence type="predicted"/>
<feature type="domain" description="General stress protein FMN-binding split barrel" evidence="1">
    <location>
        <begin position="8"/>
        <end position="139"/>
    </location>
</feature>
<dbReference type="Pfam" id="PF16242">
    <property type="entry name" value="Pyrid_ox_like"/>
    <property type="match status" value="1"/>
</dbReference>
<accession>A0A975KCU7</accession>
<dbReference type="KEGG" id="spph:KFK14_11130"/>
<dbReference type="InterPro" id="IPR012349">
    <property type="entry name" value="Split_barrel_FMN-bd"/>
</dbReference>
<dbReference type="EMBL" id="CP073910">
    <property type="protein sequence ID" value="QUT07882.1"/>
    <property type="molecule type" value="Genomic_DNA"/>
</dbReference>
<dbReference type="OrthoDB" id="1432662at2"/>
<gene>
    <name evidence="2" type="ORF">KFK14_11130</name>
</gene>
<dbReference type="Proteomes" id="UP000681425">
    <property type="component" value="Chromosome"/>
</dbReference>
<dbReference type="InterPro" id="IPR038725">
    <property type="entry name" value="YdaG_split_barrel_FMN-bd"/>
</dbReference>
<evidence type="ECO:0000313" key="3">
    <source>
        <dbReference type="Proteomes" id="UP000681425"/>
    </source>
</evidence>
<organism evidence="2 3">
    <name type="scientific">Sphingobium phenoxybenzoativorans</name>
    <dbReference type="NCBI Taxonomy" id="1592790"/>
    <lineage>
        <taxon>Bacteria</taxon>
        <taxon>Pseudomonadati</taxon>
        <taxon>Pseudomonadota</taxon>
        <taxon>Alphaproteobacteria</taxon>
        <taxon>Sphingomonadales</taxon>
        <taxon>Sphingomonadaceae</taxon>
        <taxon>Sphingobium</taxon>
    </lineage>
</organism>
<dbReference type="InterPro" id="IPR052917">
    <property type="entry name" value="Stress-Dev_Protein"/>
</dbReference>
<protein>
    <submittedName>
        <fullName evidence="2">Pyridoxamine 5'-phosphate oxidase family protein</fullName>
    </submittedName>
</protein>
<sequence length="156" mass="17385">MSSQAEIKQRFWKELAESPYLMVALDGGHQHSVPMTAQLDKNADHAFWFYTSRDNRLAGGGPAMAQFADQGHHLFACIAGTLVEETDPAVIDRYWSNEVAAWYPGGRDDPNLLMLRFELGDAEIWLADMSLKGIFRMMIGKSVAAEEKGKHAEVAL</sequence>
<dbReference type="AlphaFoldDB" id="A0A975KCU7"/>
<keyword evidence="3" id="KW-1185">Reference proteome</keyword>
<dbReference type="RefSeq" id="WP_070154592.1">
    <property type="nucleotide sequence ID" value="NZ_CP073910.1"/>
</dbReference>